<sequence length="408" mass="43947">MKFIKSTILTLGALATLSTSCRKEGCTDDSAINYSEEAKKDDASCIYDNSVAVPSTYSFNRDGVSSVSFDGQKERLDMLSELVAYMKTANTAGVAVSADDLKAMYANDNFTWADVNNLGMTGSSKQLKNKTAYAVAGGSADTGVQDRFLAYFDSIANISATTTTAVENGMANVSGVWPNDGSKGPYLMGGNGKEYTQFVEKGLMCAVFMNQITVNYLGGINNSDNTTIVDATAGKNYTEMEHHWDEAFGYFTSEINFPTAGTDRFWGKYSFGREDLIGSATKIYNAFKTGRTAIVNKDYTSRDANVVIINDELERVAAGTAIHYLNSAKDYITNNTARNHVLSEATAFLEGLKYGYNAISNKGMSSTEIDMALGYIGDDFNVVSISNLNAAIDLIAVSTGLESVKASL</sequence>
<evidence type="ECO:0008006" key="3">
    <source>
        <dbReference type="Google" id="ProtNLM"/>
    </source>
</evidence>
<dbReference type="RefSeq" id="WP_111063573.1">
    <property type="nucleotide sequence ID" value="NZ_JBHUCU010000017.1"/>
</dbReference>
<accession>A0A2W1MXK6</accession>
<evidence type="ECO:0000313" key="2">
    <source>
        <dbReference type="Proteomes" id="UP000249248"/>
    </source>
</evidence>
<dbReference type="Proteomes" id="UP000249248">
    <property type="component" value="Unassembled WGS sequence"/>
</dbReference>
<organism evidence="1 2">
    <name type="scientific">Putridiphycobacter roseus</name>
    <dbReference type="NCBI Taxonomy" id="2219161"/>
    <lineage>
        <taxon>Bacteria</taxon>
        <taxon>Pseudomonadati</taxon>
        <taxon>Bacteroidota</taxon>
        <taxon>Flavobacteriia</taxon>
        <taxon>Flavobacteriales</taxon>
        <taxon>Crocinitomicaceae</taxon>
        <taxon>Putridiphycobacter</taxon>
    </lineage>
</organism>
<dbReference type="InterPro" id="IPR032331">
    <property type="entry name" value="DUF4856"/>
</dbReference>
<dbReference type="Pfam" id="PF16148">
    <property type="entry name" value="DUF4856"/>
    <property type="match status" value="1"/>
</dbReference>
<evidence type="ECO:0000313" key="1">
    <source>
        <dbReference type="EMBL" id="PZE16557.1"/>
    </source>
</evidence>
<dbReference type="EMBL" id="QKSB01000007">
    <property type="protein sequence ID" value="PZE16557.1"/>
    <property type="molecule type" value="Genomic_DNA"/>
</dbReference>
<proteinExistence type="predicted"/>
<dbReference type="OrthoDB" id="5498726at2"/>
<name>A0A2W1MXK6_9FLAO</name>
<reference evidence="1 2" key="1">
    <citation type="submission" date="2018-06" db="EMBL/GenBank/DDBJ databases">
        <title>The draft genome sequence of Crocinitomix sp. SM1701.</title>
        <authorList>
            <person name="Zhang X."/>
        </authorList>
    </citation>
    <scope>NUCLEOTIDE SEQUENCE [LARGE SCALE GENOMIC DNA]</scope>
    <source>
        <strain evidence="1 2">SM1701</strain>
    </source>
</reference>
<comment type="caution">
    <text evidence="1">The sequence shown here is derived from an EMBL/GenBank/DDBJ whole genome shotgun (WGS) entry which is preliminary data.</text>
</comment>
<protein>
    <recommendedName>
        <fullName evidence="3">DUF4856 domain-containing protein</fullName>
    </recommendedName>
</protein>
<dbReference type="AlphaFoldDB" id="A0A2W1MXK6"/>
<keyword evidence="2" id="KW-1185">Reference proteome</keyword>
<gene>
    <name evidence="1" type="ORF">DNU06_11935</name>
</gene>
<dbReference type="PROSITE" id="PS51257">
    <property type="entry name" value="PROKAR_LIPOPROTEIN"/>
    <property type="match status" value="1"/>
</dbReference>